<dbReference type="Gene3D" id="3.40.50.1110">
    <property type="entry name" value="SGNH hydrolase"/>
    <property type="match status" value="1"/>
</dbReference>
<sequence>MNKIITILICFLLNSQLSTAKITLPSFFANGMVLQQQSQVNFWGKSTNPSKALTVTTSWDKKKYEVNADAEGKWKTKLATPKAGGPYTITINDGDNFQLNEVWIGEVWLVSGQSNMEMPVQGFKDQPVLNSSAIFKNATNKNIHVFRTIKEAKGVPVDNMRGNWQVADSAAIRLFSAIGYLFAVELQQKLKVPVGIIQSAWGGTNISSWMSVETFKEFEKENRYKLKHPDSVIKTDRNAPTALFNGMINPLVGYGMKGVLWYQGEHNHREPDFYAKVFPVMIKDWRTRWGIGDFPFYYVQLAPNESVKDGEQISLSALFREMQYNSQFSIPNTAMSVTLDAGEQKVIHPANKQAVAKRLAAIALHKTYGFTEVVYAGPSYKNFIVKGNQLTLNFDHAEKGLKAFSTPSVNFELAGADKVFHPAKAEIKGNAVLLQADNVQKPVAARYGFKMWVMGDLYNAEGLPASSFRTDEWFAPSYGKK</sequence>
<reference evidence="4 5" key="1">
    <citation type="submission" date="2018-06" db="EMBL/GenBank/DDBJ databases">
        <title>Pedobacter endophyticus sp. nov., an endophytic bacterium isolated from a leaf of Triticum aestivum.</title>
        <authorList>
            <person name="Zhang L."/>
        </authorList>
    </citation>
    <scope>NUCLEOTIDE SEQUENCE [LARGE SCALE GENOMIC DNA]</scope>
    <source>
        <strain evidence="4 5">CM134L-2</strain>
    </source>
</reference>
<dbReference type="Pfam" id="PF03629">
    <property type="entry name" value="SASA"/>
    <property type="match status" value="1"/>
</dbReference>
<evidence type="ECO:0000313" key="5">
    <source>
        <dbReference type="Proteomes" id="UP000284120"/>
    </source>
</evidence>
<organism evidence="4 5">
    <name type="scientific">Pedobacter chitinilyticus</name>
    <dbReference type="NCBI Taxonomy" id="2233776"/>
    <lineage>
        <taxon>Bacteria</taxon>
        <taxon>Pseudomonadati</taxon>
        <taxon>Bacteroidota</taxon>
        <taxon>Sphingobacteriia</taxon>
        <taxon>Sphingobacteriales</taxon>
        <taxon>Sphingobacteriaceae</taxon>
        <taxon>Pedobacter</taxon>
    </lineage>
</organism>
<dbReference type="InterPro" id="IPR039329">
    <property type="entry name" value="SIAE"/>
</dbReference>
<gene>
    <name evidence="4" type="ORF">DPV69_02000</name>
</gene>
<dbReference type="PANTHER" id="PTHR22901">
    <property type="entry name" value="SIALATE O-ACETYLESTERASE"/>
    <property type="match status" value="1"/>
</dbReference>
<protein>
    <submittedName>
        <fullName evidence="4">Sialate O-acetylesterase</fullName>
    </submittedName>
</protein>
<keyword evidence="2" id="KW-0732">Signal</keyword>
<dbReference type="GO" id="GO:0005975">
    <property type="term" value="P:carbohydrate metabolic process"/>
    <property type="evidence" value="ECO:0007669"/>
    <property type="project" value="TreeGrafter"/>
</dbReference>
<dbReference type="InterPro" id="IPR036514">
    <property type="entry name" value="SGNH_hydro_sf"/>
</dbReference>
<evidence type="ECO:0000256" key="2">
    <source>
        <dbReference type="SAM" id="SignalP"/>
    </source>
</evidence>
<feature type="chain" id="PRO_5018761929" evidence="2">
    <location>
        <begin position="21"/>
        <end position="481"/>
    </location>
</feature>
<dbReference type="EMBL" id="SAYW01000001">
    <property type="protein sequence ID" value="RWU10141.1"/>
    <property type="molecule type" value="Genomic_DNA"/>
</dbReference>
<dbReference type="PANTHER" id="PTHR22901:SF0">
    <property type="entry name" value="SIALATE O-ACETYLESTERASE"/>
    <property type="match status" value="1"/>
</dbReference>
<feature type="signal peptide" evidence="2">
    <location>
        <begin position="1"/>
        <end position="20"/>
    </location>
</feature>
<dbReference type="GO" id="GO:0001681">
    <property type="term" value="F:sialate O-acetylesterase activity"/>
    <property type="evidence" value="ECO:0007669"/>
    <property type="project" value="InterPro"/>
</dbReference>
<dbReference type="Proteomes" id="UP000284120">
    <property type="component" value="Unassembled WGS sequence"/>
</dbReference>
<dbReference type="InterPro" id="IPR005181">
    <property type="entry name" value="SASA"/>
</dbReference>
<name>A0A3S3PV96_9SPHI</name>
<dbReference type="OrthoDB" id="9816001at2"/>
<dbReference type="SUPFAM" id="SSF52266">
    <property type="entry name" value="SGNH hydrolase"/>
    <property type="match status" value="1"/>
</dbReference>
<comment type="caution">
    <text evidence="4">The sequence shown here is derived from an EMBL/GenBank/DDBJ whole genome shotgun (WGS) entry which is preliminary data.</text>
</comment>
<dbReference type="RefSeq" id="WP_113645636.1">
    <property type="nucleotide sequence ID" value="NZ_QMHN01000001.1"/>
</dbReference>
<evidence type="ECO:0000313" key="4">
    <source>
        <dbReference type="EMBL" id="RWU10141.1"/>
    </source>
</evidence>
<dbReference type="AlphaFoldDB" id="A0A3S3PV96"/>
<feature type="domain" description="Sialate O-acetylesterase" evidence="3">
    <location>
        <begin position="106"/>
        <end position="348"/>
    </location>
</feature>
<evidence type="ECO:0000259" key="3">
    <source>
        <dbReference type="Pfam" id="PF03629"/>
    </source>
</evidence>
<proteinExistence type="predicted"/>
<accession>A0A3S3PV96</accession>
<keyword evidence="5" id="KW-1185">Reference proteome</keyword>
<evidence type="ECO:0000256" key="1">
    <source>
        <dbReference type="ARBA" id="ARBA00022801"/>
    </source>
</evidence>
<keyword evidence="1" id="KW-0378">Hydrolase</keyword>